<feature type="region of interest" description="Disordered" evidence="15">
    <location>
        <begin position="292"/>
        <end position="526"/>
    </location>
</feature>
<feature type="region of interest" description="Disordered" evidence="15">
    <location>
        <begin position="825"/>
        <end position="955"/>
    </location>
</feature>
<dbReference type="Gene3D" id="6.10.250.1820">
    <property type="match status" value="1"/>
</dbReference>
<dbReference type="EMBL" id="VSWD01000007">
    <property type="protein sequence ID" value="KAK3098884.1"/>
    <property type="molecule type" value="Genomic_DNA"/>
</dbReference>
<feature type="repeat" description="ANK" evidence="13">
    <location>
        <begin position="78"/>
        <end position="110"/>
    </location>
</feature>
<comment type="caution">
    <text evidence="17">The sequence shown here is derived from an EMBL/GenBank/DDBJ whole genome shotgun (WGS) entry which is preliminary data.</text>
</comment>
<dbReference type="PIRSF" id="PIRSF038141">
    <property type="entry name" value="PP1_12ABC_vert"/>
    <property type="match status" value="1"/>
</dbReference>
<evidence type="ECO:0000256" key="5">
    <source>
        <dbReference type="ARBA" id="ARBA00022737"/>
    </source>
</evidence>
<dbReference type="Gene3D" id="1.25.40.20">
    <property type="entry name" value="Ankyrin repeat-containing domain"/>
    <property type="match status" value="2"/>
</dbReference>
<evidence type="ECO:0000256" key="14">
    <source>
        <dbReference type="SAM" id="Coils"/>
    </source>
</evidence>
<dbReference type="PANTHER" id="PTHR24179:SF21">
    <property type="entry name" value="MYOSIN BINDING SUBUNIT, ISOFORM O"/>
    <property type="match status" value="1"/>
</dbReference>
<evidence type="ECO:0000313" key="17">
    <source>
        <dbReference type="EMBL" id="KAK3098884.1"/>
    </source>
</evidence>
<organism evidence="17 18">
    <name type="scientific">Pinctada imbricata</name>
    <name type="common">Atlantic pearl-oyster</name>
    <name type="synonym">Pinctada martensii</name>
    <dbReference type="NCBI Taxonomy" id="66713"/>
    <lineage>
        <taxon>Eukaryota</taxon>
        <taxon>Metazoa</taxon>
        <taxon>Spiralia</taxon>
        <taxon>Lophotrochozoa</taxon>
        <taxon>Mollusca</taxon>
        <taxon>Bivalvia</taxon>
        <taxon>Autobranchia</taxon>
        <taxon>Pteriomorphia</taxon>
        <taxon>Pterioida</taxon>
        <taxon>Pterioidea</taxon>
        <taxon>Pteriidae</taxon>
        <taxon>Pinctada</taxon>
    </lineage>
</organism>
<dbReference type="GO" id="GO:0007165">
    <property type="term" value="P:signal transduction"/>
    <property type="evidence" value="ECO:0007669"/>
    <property type="project" value="InterPro"/>
</dbReference>
<name>A0AA88YKY3_PINIB</name>
<proteinExistence type="inferred from homology"/>
<comment type="subunit">
    <text evidence="10">PP1 comprises a catalytic subunit, PPP1CA, PPP1CB or PPP1CC, and one or several targeting or regulatory subunits. PPP1R12B mediates binding to myosin. Isoform 3 and isoform 4 bind PPP1R12A, but not isoform 1 of PPP1R12B itself. Binds IL16.</text>
</comment>
<feature type="compositionally biased region" description="Basic and acidic residues" evidence="15">
    <location>
        <begin position="723"/>
        <end position="738"/>
    </location>
</feature>
<keyword evidence="6 13" id="KW-0040">ANK repeat</keyword>
<protein>
    <recommendedName>
        <fullName evidence="11">Protein phosphatase 1 regulatory subunit 12B</fullName>
    </recommendedName>
    <alternativeName>
        <fullName evidence="12">Myosin phosphatase-targeting subunit 2</fullName>
    </alternativeName>
</protein>
<gene>
    <name evidence="17" type="ORF">FSP39_023968</name>
</gene>
<feature type="compositionally biased region" description="Basic and acidic residues" evidence="15">
    <location>
        <begin position="659"/>
        <end position="671"/>
    </location>
</feature>
<evidence type="ECO:0000256" key="7">
    <source>
        <dbReference type="ARBA" id="ARBA00023212"/>
    </source>
</evidence>
<dbReference type="FunFam" id="1.25.40.20:FF:000004">
    <property type="entry name" value="Phosphatase 1 regulatory subunit 12A"/>
    <property type="match status" value="1"/>
</dbReference>
<sequence length="1177" mass="132690">MDPAVMAEQASALIRRHEQLKRWNDSDTNKAPGEILDKPRKVKFQDGCVFLAACSSGDRDEVSRLLKRGADINTANVDGLTALHQACIDDNLEMVEFLVENGADVDVCDNEGWTPLHATASCGFTDIARYLIEQGGNVAAVNNDGDLPFDICEDEEMEKVLQEEMDKQEIDADAARAEEENQMLADANKWLNNKTVKEKRHPKTGATALHVACAKGYMKVISVLLQAGADINSKDYDGWTPLHAAAHWGQEEACKVLVDNMCDMETKNNAGQTSFDVADNDIIKLLDELKKKQASQKDKMDSQNEIISTKGLHQKRRSSVTRMSGDQKQNVISKTVEQERITLEAALHQHPAEEEEKEEKEEKSLKSSSSSGSEVEEGEEEEEGEESSGSETEKQNEINKMSSNQQPRDRDKPPITTVEIQQKPETLKIDEKGESAIICKKDHQNEDDRTENGMDEVPKIEKIGDSLNKLNETKNQIEDEEKEKSEKEKEGNEKKMIGDSEGSTKPPRVPLNRSLSLPAKSPSDSQVPIISLQKPQENEKEVTKRDIPSWRAGLRKVGSSSMVIETINEVDTKNLPRSASSPRLADTNSLDNIVICHYFLYHFLHHISTTAAAVAVPTRRIAAIICPAPRPTNQLIYRTTGDRRRTRENVRRNVTRPYEPPKRDEEAETQRKARAKRARETRRSTQGVTLEDIQKAEEVLSSAKSDADRRDATSTTTTSSASDNKRDTTSSVSDRLRDSTSSVLSRDNDLGVSSRTSFTLDSAKKDGDSYLYNYSTLTIALFFVTAYIPRRDRKAFSSSLENSSLSAGTSLTRSQSLRNRLKNEEEQKALENQEDKKDRVHEPIATSVTRSQSLRTRIRRDDADNLLDSTSTREERREKDSIHLNVTREEKKERDKDKDEKTGDNRRESAALQRRRMRRERRSTGIISYEGNNEDDEKDEDQQKEEEKDKKETEEKLGLRHCDIFAMSYNPYNRYSLGSYPSLGSNYSSGSYTSGLYGSSFGSSPSSPFSSGIGSSYSSRSGSTSSISSIGSSYSPALSSYRNYGSRYSSRYGSTSDVPYNRPSSYIEQSRSTPSLDSLDYKRMYEDEKSSNDRLKRELEHTKKELVEAKAELDRLVRRNEAARVSDTNEKREKRALERKLSEYEEELKKLEALKEENKKLKDENGALIRVISKLSK</sequence>
<evidence type="ECO:0000256" key="6">
    <source>
        <dbReference type="ARBA" id="ARBA00023043"/>
    </source>
</evidence>
<dbReference type="GO" id="GO:0005856">
    <property type="term" value="C:cytoskeleton"/>
    <property type="evidence" value="ECO:0007669"/>
    <property type="project" value="UniProtKB-SubCell"/>
</dbReference>
<evidence type="ECO:0000259" key="16">
    <source>
        <dbReference type="Pfam" id="PF15898"/>
    </source>
</evidence>
<dbReference type="PROSITE" id="PS50297">
    <property type="entry name" value="ANK_REP_REGION"/>
    <property type="match status" value="4"/>
</dbReference>
<comment type="subcellular location">
    <subcellularLocation>
        <location evidence="1">Cytoplasm</location>
        <location evidence="1">Cytoskeleton</location>
    </subcellularLocation>
</comment>
<feature type="repeat" description="ANK" evidence="13">
    <location>
        <begin position="204"/>
        <end position="236"/>
    </location>
</feature>
<feature type="compositionally biased region" description="Acidic residues" evidence="15">
    <location>
        <begin position="932"/>
        <end position="944"/>
    </location>
</feature>
<feature type="region of interest" description="Disordered" evidence="15">
    <location>
        <begin position="1050"/>
        <end position="1081"/>
    </location>
</feature>
<dbReference type="CDD" id="cd21930">
    <property type="entry name" value="IPD_PPP1R12"/>
    <property type="match status" value="1"/>
</dbReference>
<evidence type="ECO:0000256" key="12">
    <source>
        <dbReference type="ARBA" id="ARBA00083252"/>
    </source>
</evidence>
<dbReference type="GO" id="GO:0019901">
    <property type="term" value="F:protein kinase binding"/>
    <property type="evidence" value="ECO:0007669"/>
    <property type="project" value="InterPro"/>
</dbReference>
<evidence type="ECO:0000256" key="2">
    <source>
        <dbReference type="ARBA" id="ARBA00022473"/>
    </source>
</evidence>
<keyword evidence="4" id="KW-0597">Phosphoprotein</keyword>
<feature type="compositionally biased region" description="Basic and acidic residues" evidence="15">
    <location>
        <begin position="825"/>
        <end position="842"/>
    </location>
</feature>
<dbReference type="Pfam" id="PF12796">
    <property type="entry name" value="Ank_2"/>
    <property type="match status" value="2"/>
</dbReference>
<dbReference type="SUPFAM" id="SSF48403">
    <property type="entry name" value="Ankyrin repeat"/>
    <property type="match status" value="1"/>
</dbReference>
<dbReference type="FunFam" id="1.25.40.20:FF:000007">
    <property type="entry name" value="Phosphatase 1 regulatory subunit 12A"/>
    <property type="match status" value="1"/>
</dbReference>
<feature type="coiled-coil region" evidence="14">
    <location>
        <begin position="158"/>
        <end position="194"/>
    </location>
</feature>
<feature type="compositionally biased region" description="Acidic residues" evidence="15">
    <location>
        <begin position="374"/>
        <end position="388"/>
    </location>
</feature>
<keyword evidence="7" id="KW-0206">Cytoskeleton</keyword>
<feature type="region of interest" description="Disordered" evidence="15">
    <location>
        <begin position="634"/>
        <end position="754"/>
    </location>
</feature>
<dbReference type="GO" id="GO:0019208">
    <property type="term" value="F:phosphatase regulator activity"/>
    <property type="evidence" value="ECO:0007669"/>
    <property type="project" value="InterPro"/>
</dbReference>
<evidence type="ECO:0000256" key="11">
    <source>
        <dbReference type="ARBA" id="ARBA00072757"/>
    </source>
</evidence>
<feature type="compositionally biased region" description="Basic and acidic residues" evidence="15">
    <location>
        <begin position="292"/>
        <end position="302"/>
    </location>
</feature>
<dbReference type="PRINTS" id="PR01415">
    <property type="entry name" value="ANKYRIN"/>
</dbReference>
<evidence type="ECO:0000256" key="4">
    <source>
        <dbReference type="ARBA" id="ARBA00022553"/>
    </source>
</evidence>
<keyword evidence="5" id="KW-0677">Repeat</keyword>
<feature type="compositionally biased region" description="Basic and acidic residues" evidence="15">
    <location>
        <begin position="945"/>
        <end position="955"/>
    </location>
</feature>
<dbReference type="InterPro" id="IPR036770">
    <property type="entry name" value="Ankyrin_rpt-contain_sf"/>
</dbReference>
<dbReference type="InterPro" id="IPR002110">
    <property type="entry name" value="Ankyrin_rpt"/>
</dbReference>
<feature type="compositionally biased region" description="Basic and acidic residues" evidence="15">
    <location>
        <begin position="640"/>
        <end position="651"/>
    </location>
</feature>
<keyword evidence="2" id="KW-0217">Developmental protein</keyword>
<feature type="domain" description="cGMP-dependent protein kinase interacting" evidence="16">
    <location>
        <begin position="1080"/>
        <end position="1177"/>
    </location>
</feature>
<feature type="region of interest" description="Disordered" evidence="15">
    <location>
        <begin position="798"/>
        <end position="817"/>
    </location>
</feature>
<feature type="region of interest" description="Disordered" evidence="15">
    <location>
        <begin position="1000"/>
        <end position="1037"/>
    </location>
</feature>
<evidence type="ECO:0000256" key="15">
    <source>
        <dbReference type="SAM" id="MobiDB-lite"/>
    </source>
</evidence>
<feature type="compositionally biased region" description="Basic and acidic residues" evidence="15">
    <location>
        <begin position="425"/>
        <end position="464"/>
    </location>
</feature>
<comment type="similarity">
    <text evidence="8">Belongs to the NRARP family.</text>
</comment>
<keyword evidence="18" id="KW-1185">Reference proteome</keyword>
<feature type="compositionally biased region" description="Basic and acidic residues" evidence="15">
    <location>
        <begin position="871"/>
        <end position="909"/>
    </location>
</feature>
<dbReference type="Gene3D" id="6.10.140.390">
    <property type="match status" value="1"/>
</dbReference>
<reference evidence="17" key="1">
    <citation type="submission" date="2019-08" db="EMBL/GenBank/DDBJ databases">
        <title>The improved chromosome-level genome for the pearl oyster Pinctada fucata martensii using PacBio sequencing and Hi-C.</title>
        <authorList>
            <person name="Zheng Z."/>
        </authorList>
    </citation>
    <scope>NUCLEOTIDE SEQUENCE</scope>
    <source>
        <strain evidence="17">ZZ-2019</strain>
        <tissue evidence="17">Adductor muscle</tissue>
    </source>
</reference>
<feature type="coiled-coil region" evidence="14">
    <location>
        <begin position="1085"/>
        <end position="1171"/>
    </location>
</feature>
<keyword evidence="14" id="KW-0175">Coiled coil</keyword>
<feature type="compositionally biased region" description="Polar residues" evidence="15">
    <location>
        <begin position="320"/>
        <end position="335"/>
    </location>
</feature>
<feature type="compositionally biased region" description="Low complexity" evidence="15">
    <location>
        <begin position="713"/>
        <end position="722"/>
    </location>
</feature>
<feature type="compositionally biased region" description="Polar residues" evidence="15">
    <location>
        <begin position="807"/>
        <end position="817"/>
    </location>
</feature>
<feature type="repeat" description="ANK" evidence="13">
    <location>
        <begin position="237"/>
        <end position="269"/>
    </location>
</feature>
<feature type="compositionally biased region" description="Polar residues" evidence="15">
    <location>
        <begin position="846"/>
        <end position="855"/>
    </location>
</feature>
<evidence type="ECO:0000313" key="18">
    <source>
        <dbReference type="Proteomes" id="UP001186944"/>
    </source>
</evidence>
<dbReference type="GO" id="GO:0005737">
    <property type="term" value="C:cytoplasm"/>
    <property type="evidence" value="ECO:0007669"/>
    <property type="project" value="TreeGrafter"/>
</dbReference>
<feature type="compositionally biased region" description="Basic and acidic residues" evidence="15">
    <location>
        <begin position="471"/>
        <end position="498"/>
    </location>
</feature>
<dbReference type="AlphaFoldDB" id="A0AA88YKY3"/>
<feature type="compositionally biased region" description="Polar residues" evidence="15">
    <location>
        <begin position="1062"/>
        <end position="1076"/>
    </location>
</feature>
<dbReference type="Proteomes" id="UP001186944">
    <property type="component" value="Unassembled WGS sequence"/>
</dbReference>
<evidence type="ECO:0000256" key="13">
    <source>
        <dbReference type="PROSITE-ProRule" id="PRU00023"/>
    </source>
</evidence>
<evidence type="ECO:0000256" key="8">
    <source>
        <dbReference type="ARBA" id="ARBA00038386"/>
    </source>
</evidence>
<accession>A0AA88YKY3</accession>
<dbReference type="PANTHER" id="PTHR24179">
    <property type="entry name" value="PROTEIN PHOSPHATASE 1 REGULATORY SUBUNIT 12"/>
    <property type="match status" value="1"/>
</dbReference>
<dbReference type="InterPro" id="IPR031775">
    <property type="entry name" value="PRKG1_interact"/>
</dbReference>
<dbReference type="PROSITE" id="PS50088">
    <property type="entry name" value="ANK_REPEAT"/>
    <property type="match status" value="4"/>
</dbReference>
<evidence type="ECO:0000256" key="10">
    <source>
        <dbReference type="ARBA" id="ARBA00065548"/>
    </source>
</evidence>
<evidence type="ECO:0000256" key="3">
    <source>
        <dbReference type="ARBA" id="ARBA00022490"/>
    </source>
</evidence>
<dbReference type="SMART" id="SM00248">
    <property type="entry name" value="ANK"/>
    <property type="match status" value="5"/>
</dbReference>
<keyword evidence="3" id="KW-0963">Cytoplasm</keyword>
<evidence type="ECO:0000256" key="9">
    <source>
        <dbReference type="ARBA" id="ARBA00059024"/>
    </source>
</evidence>
<dbReference type="InterPro" id="IPR017401">
    <property type="entry name" value="MYPT1/MYPT2/Mbs85"/>
</dbReference>
<comment type="function">
    <text evidence="9">Regulates myosin phosphatase activity. Augments Ca(2+) sensitivity of the contractile apparatus.</text>
</comment>
<dbReference type="InterPro" id="IPR051226">
    <property type="entry name" value="PP1_Regulatory_Subunit"/>
</dbReference>
<feature type="repeat" description="ANK" evidence="13">
    <location>
        <begin position="111"/>
        <end position="143"/>
    </location>
</feature>
<dbReference type="GO" id="GO:0004857">
    <property type="term" value="F:enzyme inhibitor activity"/>
    <property type="evidence" value="ECO:0007669"/>
    <property type="project" value="TreeGrafter"/>
</dbReference>
<feature type="compositionally biased region" description="Polar residues" evidence="15">
    <location>
        <begin position="739"/>
        <end position="754"/>
    </location>
</feature>
<dbReference type="Pfam" id="PF15898">
    <property type="entry name" value="PRKG1_interact"/>
    <property type="match status" value="1"/>
</dbReference>
<evidence type="ECO:0000256" key="1">
    <source>
        <dbReference type="ARBA" id="ARBA00004245"/>
    </source>
</evidence>